<feature type="region of interest" description="Disordered" evidence="1">
    <location>
        <begin position="151"/>
        <end position="175"/>
    </location>
</feature>
<sequence length="223" mass="25309">MEKKIEVLEDIALEYSIKWDSEDLKQKLANPSASGDYKGSEQNMANPFASELMMTNPSASWDSRAFEQMLADPSATAQVRAHSLRRRYREITQGQETLTIIYKRMTSSKDRNDLASDKYKVNIGGRDVNLSESEKLDQRYSRCEDLTRKGRLSIESGLSPGSEQSSPTRDNYDIIPRSRGKFTQLNNELWSSTGNEESAAKINGKRTEFANGRYMRRTTTAIV</sequence>
<evidence type="ECO:0000313" key="2">
    <source>
        <dbReference type="EMBL" id="KAE9464534.1"/>
    </source>
</evidence>
<gene>
    <name evidence="2" type="ORF">C3L33_03643</name>
</gene>
<feature type="compositionally biased region" description="Polar residues" evidence="1">
    <location>
        <begin position="159"/>
        <end position="169"/>
    </location>
</feature>
<organism evidence="2 3">
    <name type="scientific">Rhododendron williamsianum</name>
    <dbReference type="NCBI Taxonomy" id="262921"/>
    <lineage>
        <taxon>Eukaryota</taxon>
        <taxon>Viridiplantae</taxon>
        <taxon>Streptophyta</taxon>
        <taxon>Embryophyta</taxon>
        <taxon>Tracheophyta</taxon>
        <taxon>Spermatophyta</taxon>
        <taxon>Magnoliopsida</taxon>
        <taxon>eudicotyledons</taxon>
        <taxon>Gunneridae</taxon>
        <taxon>Pentapetalae</taxon>
        <taxon>asterids</taxon>
        <taxon>Ericales</taxon>
        <taxon>Ericaceae</taxon>
        <taxon>Ericoideae</taxon>
        <taxon>Rhodoreae</taxon>
        <taxon>Rhododendron</taxon>
    </lineage>
</organism>
<dbReference type="EMBL" id="QEFC01000333">
    <property type="protein sequence ID" value="KAE9464534.1"/>
    <property type="molecule type" value="Genomic_DNA"/>
</dbReference>
<feature type="non-terminal residue" evidence="2">
    <location>
        <position position="1"/>
    </location>
</feature>
<accession>A0A6A4M8V8</accession>
<dbReference type="AlphaFoldDB" id="A0A6A4M8V8"/>
<comment type="caution">
    <text evidence="2">The sequence shown here is derived from an EMBL/GenBank/DDBJ whole genome shotgun (WGS) entry which is preliminary data.</text>
</comment>
<name>A0A6A4M8V8_9ERIC</name>
<keyword evidence="3" id="KW-1185">Reference proteome</keyword>
<dbReference type="Proteomes" id="UP000428333">
    <property type="component" value="Linkage Group LG02"/>
</dbReference>
<reference evidence="2 3" key="1">
    <citation type="journal article" date="2019" name="Genome Biol. Evol.">
        <title>The Rhododendron genome and chromosomal organization provide insight into shared whole-genome duplications across the heath family (Ericaceae).</title>
        <authorList>
            <person name="Soza V.L."/>
            <person name="Lindsley D."/>
            <person name="Waalkes A."/>
            <person name="Ramage E."/>
            <person name="Patwardhan R.P."/>
            <person name="Burton J.N."/>
            <person name="Adey A."/>
            <person name="Kumar A."/>
            <person name="Qiu R."/>
            <person name="Shendure J."/>
            <person name="Hall B."/>
        </authorList>
    </citation>
    <scope>NUCLEOTIDE SEQUENCE [LARGE SCALE GENOMIC DNA]</scope>
    <source>
        <strain evidence="2">RSF 1966-606</strain>
    </source>
</reference>
<proteinExistence type="predicted"/>
<protein>
    <submittedName>
        <fullName evidence="2">Uncharacterized protein</fullName>
    </submittedName>
</protein>
<evidence type="ECO:0000256" key="1">
    <source>
        <dbReference type="SAM" id="MobiDB-lite"/>
    </source>
</evidence>
<dbReference type="OrthoDB" id="1618208at2759"/>
<evidence type="ECO:0000313" key="3">
    <source>
        <dbReference type="Proteomes" id="UP000428333"/>
    </source>
</evidence>